<name>A0A1X0Q5U4_9MICR</name>
<evidence type="ECO:0000313" key="3">
    <source>
        <dbReference type="Proteomes" id="UP000192501"/>
    </source>
</evidence>
<dbReference type="VEuPathDB" id="MicrosporidiaDB:HERIO_1745"/>
<dbReference type="VEuPathDB" id="MicrosporidiaDB:A0H76_1404"/>
<sequence length="111" mass="12758">MKKLQTKNTKKNNLKKSKAKASVLVAGNTEIYNELSNENKNKSKINRKVPKSKTIVKRKVTTAPKTSKSKSDKNIISKPPEDFYTKLYRAFNDSTSNDEDDNDYLDFIRIK</sequence>
<feature type="region of interest" description="Disordered" evidence="1">
    <location>
        <begin position="39"/>
        <end position="77"/>
    </location>
</feature>
<comment type="caution">
    <text evidence="2">The sequence shown here is derived from an EMBL/GenBank/DDBJ whole genome shotgun (WGS) entry which is preliminary data.</text>
</comment>
<protein>
    <submittedName>
        <fullName evidence="2">Uncharacterized protein</fullName>
    </submittedName>
</protein>
<proteinExistence type="predicted"/>
<feature type="compositionally biased region" description="Basic residues" evidence="1">
    <location>
        <begin position="42"/>
        <end position="60"/>
    </location>
</feature>
<gene>
    <name evidence="2" type="ORF">A0H76_1404</name>
</gene>
<dbReference type="Proteomes" id="UP000192501">
    <property type="component" value="Unassembled WGS sequence"/>
</dbReference>
<dbReference type="EMBL" id="LTAI01001845">
    <property type="protein sequence ID" value="ORD93567.1"/>
    <property type="molecule type" value="Genomic_DNA"/>
</dbReference>
<dbReference type="AlphaFoldDB" id="A0A1X0Q5U4"/>
<evidence type="ECO:0000313" key="2">
    <source>
        <dbReference type="EMBL" id="ORD93567.1"/>
    </source>
</evidence>
<evidence type="ECO:0000256" key="1">
    <source>
        <dbReference type="SAM" id="MobiDB-lite"/>
    </source>
</evidence>
<organism evidence="2 3">
    <name type="scientific">Hepatospora eriocheir</name>
    <dbReference type="NCBI Taxonomy" id="1081669"/>
    <lineage>
        <taxon>Eukaryota</taxon>
        <taxon>Fungi</taxon>
        <taxon>Fungi incertae sedis</taxon>
        <taxon>Microsporidia</taxon>
        <taxon>Hepatosporidae</taxon>
        <taxon>Hepatospora</taxon>
    </lineage>
</organism>
<reference evidence="2 3" key="1">
    <citation type="journal article" date="2017" name="Environ. Microbiol.">
        <title>Decay of the glycolytic pathway and adaptation to intranuclear parasitism within Enterocytozoonidae microsporidia.</title>
        <authorList>
            <person name="Wiredu Boakye D."/>
            <person name="Jaroenlak P."/>
            <person name="Prachumwat A."/>
            <person name="Williams T.A."/>
            <person name="Bateman K.S."/>
            <person name="Itsathitphaisarn O."/>
            <person name="Sritunyalucksana K."/>
            <person name="Paszkiewicz K.H."/>
            <person name="Moore K.A."/>
            <person name="Stentiford G.D."/>
            <person name="Williams B.A."/>
        </authorList>
    </citation>
    <scope>NUCLEOTIDE SEQUENCE [LARGE SCALE GENOMIC DNA]</scope>
    <source>
        <strain evidence="3">canceri</strain>
    </source>
</reference>
<feature type="region of interest" description="Disordered" evidence="1">
    <location>
        <begin position="1"/>
        <end position="20"/>
    </location>
</feature>
<accession>A0A1X0Q5U4</accession>
<feature type="compositionally biased region" description="Basic residues" evidence="1">
    <location>
        <begin position="1"/>
        <end position="19"/>
    </location>
</feature>